<evidence type="ECO:0000259" key="2">
    <source>
        <dbReference type="PROSITE" id="PS50819"/>
    </source>
</evidence>
<dbReference type="InterPro" id="IPR036844">
    <property type="entry name" value="Hint_dom_sf"/>
</dbReference>
<dbReference type="RefSeq" id="YP_010110590.1">
    <property type="nucleotide sequence ID" value="NC_055872.1"/>
</dbReference>
<keyword evidence="4" id="KW-1185">Reference proteome</keyword>
<feature type="coiled-coil region" evidence="1">
    <location>
        <begin position="1114"/>
        <end position="1182"/>
    </location>
</feature>
<organism evidence="3 4">
    <name type="scientific">uncultured phage cr118_1</name>
    <dbReference type="NCBI Taxonomy" id="2772063"/>
    <lineage>
        <taxon>Viruses</taxon>
        <taxon>Duplodnaviria</taxon>
        <taxon>Heunggongvirae</taxon>
        <taxon>Uroviricota</taxon>
        <taxon>Caudoviricetes</taxon>
        <taxon>Crassvirales</taxon>
        <taxon>Suoliviridae</taxon>
        <taxon>Uncouvirinae</taxon>
        <taxon>Besingivirus</taxon>
        <taxon>Besingivirus coli</taxon>
    </lineage>
</organism>
<evidence type="ECO:0000313" key="4">
    <source>
        <dbReference type="Proteomes" id="UP000594051"/>
    </source>
</evidence>
<feature type="domain" description="DOD-type homing endonuclease" evidence="2">
    <location>
        <begin position="615"/>
        <end position="756"/>
    </location>
</feature>
<dbReference type="SUPFAM" id="SSF51294">
    <property type="entry name" value="Hedgehog/intein (Hint) domain"/>
    <property type="match status" value="1"/>
</dbReference>
<dbReference type="Gene3D" id="2.170.16.10">
    <property type="entry name" value="Hedgehog/Intein (Hint) domain"/>
    <property type="match status" value="1"/>
</dbReference>
<dbReference type="InterPro" id="IPR027434">
    <property type="entry name" value="Homing_endonucl"/>
</dbReference>
<name>A0A7M1RX30_9CAUD</name>
<dbReference type="GO" id="GO:0030908">
    <property type="term" value="P:protein splicing"/>
    <property type="evidence" value="ECO:0007669"/>
    <property type="project" value="InterPro"/>
</dbReference>
<dbReference type="InterPro" id="IPR007868">
    <property type="entry name" value="Hom_end_hint"/>
</dbReference>
<protein>
    <submittedName>
        <fullName evidence="3">Portal protein</fullName>
    </submittedName>
</protein>
<dbReference type="GeneID" id="65128903"/>
<accession>A0A7M1RX30</accession>
<keyword evidence="1" id="KW-0175">Coiled coil</keyword>
<dbReference type="KEGG" id="vg:65128903"/>
<dbReference type="Pfam" id="PF05203">
    <property type="entry name" value="Hom_end_hint"/>
    <property type="match status" value="1"/>
</dbReference>
<dbReference type="Gene3D" id="3.10.28.10">
    <property type="entry name" value="Homing endonucleases"/>
    <property type="match status" value="1"/>
</dbReference>
<dbReference type="PROSITE" id="PS50819">
    <property type="entry name" value="INTEIN_ENDONUCLEASE"/>
    <property type="match status" value="1"/>
</dbReference>
<dbReference type="InterPro" id="IPR004042">
    <property type="entry name" value="Intein_endonuc_central"/>
</dbReference>
<dbReference type="InterPro" id="IPR007869">
    <property type="entry name" value="Homing_endonuc_PI-Sce"/>
</dbReference>
<dbReference type="Pfam" id="PF05204">
    <property type="entry name" value="Hom_end"/>
    <property type="match status" value="1"/>
</dbReference>
<feature type="coiled-coil region" evidence="1">
    <location>
        <begin position="1011"/>
        <end position="1070"/>
    </location>
</feature>
<dbReference type="Proteomes" id="UP000594051">
    <property type="component" value="Segment"/>
</dbReference>
<dbReference type="GO" id="GO:0004519">
    <property type="term" value="F:endonuclease activity"/>
    <property type="evidence" value="ECO:0007669"/>
    <property type="project" value="InterPro"/>
</dbReference>
<evidence type="ECO:0000256" key="1">
    <source>
        <dbReference type="SAM" id="Coils"/>
    </source>
</evidence>
<sequence>MKYNRTVFPIQKLPLSKKTEEWKKACVDYVIGSGEEASNGMSLDRFTELQSYYDLYNSIYNERDLKYVTNPFKVDDGFPATPQDYNIIRPKINLLLGEETKRPFNFKVARTSQIAASELQDKMKQMIVDYINATVMSKLSPEDQVRYQEAIDSGEIMTPEAIQEYMTKNYKDIAESVAYHSLRYLYNRLNLDHVFMKGWEDGLIAGEEIYYIGIQNGEPFVERVNPLYFSYDLSPDLEFIEDGDWCCRRMRLSYTEIYDRFYDKLDQKQLDELLDMVDGKPGNYGIDKNMIDDFTHIRTTIVDNPSYDMDSDMSVNVWHACWRSLKKIGFVSFLDENGEVIEQIVDETYKPTGSELNLKWDWVVEVWEGYRAGDDLYFGMQPIEYQHISSESLNSQKLPYTGAVYSNNNSSPKSLVSIMKPLQYMYIILWYRLELALARDKGKVINMDVTQIPKSMGISVEKWMHYLSSLGVNFINPYDEGWDIPGREGGKCHIKGTKILMADGTIKNVEDIKLYDRVMGPDGKGRTVLQLHNGTDDMYRIIPSSGGNVQIVNSRHEIYYGKYNKHTGKTKFETATPIELMLKFRNNPRCRDKYFLYRSNGLEFKERELPIDPYFVGLWLGDGTRNKPCITTADTEIINYLNDFAFTHGMKLRIEPSNSKAVNVSLTIDKKPIIGYRNKPLNYVIQALKKLNIYCYKDIPDDCIYNSRENRLKILAGLLDSDGHYDSKKNRFTFSQVDYRKHIADKFAFIARSLGMKVLVRYKKSKPSKLCKNVSNGSYVVSILSGCENIPTKIIRKQAHRSKFWAKDTLRSMFKVEYYGKGEYYGFTLDKDNLFLLDDFTICHNSATFNQITSLDLTMSNVIAQYIQLMDKIEQMVSEISGITQQRQGAISSNELVGNVERSVVQSANITEPLFWVHNQCKKHVISMLLNTAKAAWSKSDRTKLHYIFDDATRAFLTINDDFYYEDMDIFVTDSTKEQQNIESLRSLSQAAMQNGASLLDIAEIITTDNMSLIKQKLADIEDKRMQQQEQMAQAEQRRQAELVQLQNEVKQQELDLKQQELEINKYKIDEDNATRIAVAEISAYGYADNANNDTSNEIALAAEQAQRDKELSANMMDKQMQLAEKQRDSINKQITEKYKVDSQKELEREKIKLEEKKLKAAKELQKQKDDAAFKREQLKAKTALSNPVAGENKK</sequence>
<evidence type="ECO:0000313" key="3">
    <source>
        <dbReference type="EMBL" id="QOR58432.1"/>
    </source>
</evidence>
<dbReference type="SUPFAM" id="SSF55608">
    <property type="entry name" value="Homing endonucleases"/>
    <property type="match status" value="1"/>
</dbReference>
<reference evidence="3 4" key="1">
    <citation type="submission" date="2020-07" db="EMBL/GenBank/DDBJ databases">
        <title>Taxonomic proposal: Crassvirales, a new order of highly abundant and diverse bacterial viruses.</title>
        <authorList>
            <person name="Shkoporov A.N."/>
            <person name="Stockdale S.R."/>
            <person name="Guerin E."/>
            <person name="Ross R.P."/>
            <person name="Hill C."/>
        </authorList>
    </citation>
    <scope>NUCLEOTIDE SEQUENCE [LARGE SCALE GENOMIC DNA]</scope>
</reference>
<proteinExistence type="predicted"/>
<dbReference type="EMBL" id="MT774379">
    <property type="protein sequence ID" value="QOR58432.1"/>
    <property type="molecule type" value="Genomic_DNA"/>
</dbReference>
<dbReference type="GO" id="GO:0003677">
    <property type="term" value="F:DNA binding"/>
    <property type="evidence" value="ECO:0007669"/>
    <property type="project" value="InterPro"/>
</dbReference>